<accession>A0A318EPM7</accession>
<comment type="caution">
    <text evidence="2">The sequence shown here is derived from an EMBL/GenBank/DDBJ whole genome shotgun (WGS) entry which is preliminary data.</text>
</comment>
<keyword evidence="1" id="KW-0812">Transmembrane</keyword>
<proteinExistence type="predicted"/>
<gene>
    <name evidence="2" type="ORF">C8E03_108176</name>
</gene>
<evidence type="ECO:0000256" key="1">
    <source>
        <dbReference type="SAM" id="Phobius"/>
    </source>
</evidence>
<dbReference type="EMBL" id="QICS01000008">
    <property type="protein sequence ID" value="PXV88449.1"/>
    <property type="molecule type" value="Genomic_DNA"/>
</dbReference>
<evidence type="ECO:0000313" key="2">
    <source>
        <dbReference type="EMBL" id="PXV88449.1"/>
    </source>
</evidence>
<name>A0A318EPM7_9FIRM</name>
<keyword evidence="1" id="KW-1133">Transmembrane helix</keyword>
<feature type="transmembrane region" description="Helical" evidence="1">
    <location>
        <begin position="211"/>
        <end position="231"/>
    </location>
</feature>
<reference evidence="2 3" key="1">
    <citation type="submission" date="2018-05" db="EMBL/GenBank/DDBJ databases">
        <title>Genomic Encyclopedia of Type Strains, Phase IV (KMG-IV): sequencing the most valuable type-strain genomes for metagenomic binning, comparative biology and taxonomic classification.</title>
        <authorList>
            <person name="Goeker M."/>
        </authorList>
    </citation>
    <scope>NUCLEOTIDE SEQUENCE [LARGE SCALE GENOMIC DNA]</scope>
    <source>
        <strain evidence="2 3">DSM 28816</strain>
    </source>
</reference>
<protein>
    <submittedName>
        <fullName evidence="2">Uncharacterized protein</fullName>
    </submittedName>
</protein>
<sequence length="238" mass="28149">MEITKREIVVSISIIAIMLVIGFWISSKISDYELDENEKYNKSLKIESNDLFQYGMETNVGNAFVYGDFEAVDTVSYPEITGEYLYLEKVKEKYTKHTRIVHHSNGKTSWTTTETYWTWDRVDSENIHSNRIKFLGVEFDYNKIKTPDSKYIKTVKESKYIRYKLYGCQTKYTGTIFTQLKDNTISDNSKFYDNMSIQETVKYLEVRVGTILFWIAWIMLMTCLVSGFYYLDNNWLNK</sequence>
<dbReference type="RefSeq" id="WP_110291441.1">
    <property type="nucleotide sequence ID" value="NZ_QICS01000008.1"/>
</dbReference>
<dbReference type="AlphaFoldDB" id="A0A318EPM7"/>
<feature type="transmembrane region" description="Helical" evidence="1">
    <location>
        <begin position="7"/>
        <end position="25"/>
    </location>
</feature>
<organism evidence="2 3">
    <name type="scientific">Lachnotalea glycerini</name>
    <dbReference type="NCBI Taxonomy" id="1763509"/>
    <lineage>
        <taxon>Bacteria</taxon>
        <taxon>Bacillati</taxon>
        <taxon>Bacillota</taxon>
        <taxon>Clostridia</taxon>
        <taxon>Lachnospirales</taxon>
        <taxon>Lachnospiraceae</taxon>
        <taxon>Lachnotalea</taxon>
    </lineage>
</organism>
<dbReference type="Proteomes" id="UP000247523">
    <property type="component" value="Unassembled WGS sequence"/>
</dbReference>
<evidence type="ECO:0000313" key="3">
    <source>
        <dbReference type="Proteomes" id="UP000247523"/>
    </source>
</evidence>
<keyword evidence="1" id="KW-0472">Membrane</keyword>